<evidence type="ECO:0000313" key="1">
    <source>
        <dbReference type="EMBL" id="KAJ2986677.1"/>
    </source>
</evidence>
<evidence type="ECO:0000313" key="2">
    <source>
        <dbReference type="Proteomes" id="UP001143856"/>
    </source>
</evidence>
<gene>
    <name evidence="1" type="ORF">NUW58_g4911</name>
</gene>
<keyword evidence="2" id="KW-1185">Reference proteome</keyword>
<proteinExistence type="predicted"/>
<dbReference type="Proteomes" id="UP001143856">
    <property type="component" value="Unassembled WGS sequence"/>
</dbReference>
<protein>
    <submittedName>
        <fullName evidence="1">Uncharacterized protein</fullName>
    </submittedName>
</protein>
<organism evidence="1 2">
    <name type="scientific">Xylaria curta</name>
    <dbReference type="NCBI Taxonomy" id="42375"/>
    <lineage>
        <taxon>Eukaryota</taxon>
        <taxon>Fungi</taxon>
        <taxon>Dikarya</taxon>
        <taxon>Ascomycota</taxon>
        <taxon>Pezizomycotina</taxon>
        <taxon>Sordariomycetes</taxon>
        <taxon>Xylariomycetidae</taxon>
        <taxon>Xylariales</taxon>
        <taxon>Xylariaceae</taxon>
        <taxon>Xylaria</taxon>
    </lineage>
</organism>
<reference evidence="1" key="1">
    <citation type="submission" date="2022-10" db="EMBL/GenBank/DDBJ databases">
        <title>Genome Sequence of Xylaria curta.</title>
        <authorList>
            <person name="Buettner E."/>
        </authorList>
    </citation>
    <scope>NUCLEOTIDE SEQUENCE</scope>
    <source>
        <strain evidence="1">Babe10</strain>
    </source>
</reference>
<comment type="caution">
    <text evidence="1">The sequence shown here is derived from an EMBL/GenBank/DDBJ whole genome shotgun (WGS) entry which is preliminary data.</text>
</comment>
<dbReference type="EMBL" id="JAPDGR010000911">
    <property type="protein sequence ID" value="KAJ2986677.1"/>
    <property type="molecule type" value="Genomic_DNA"/>
</dbReference>
<sequence length="182" mass="21006">MDGLNEYRTVRVAEVLSDFRTLQYFIAAAPTEPHHTDDYYTEGWAALRQCAIDGQHILNCAADVTVPHTRGGEEEQEKAELKQVLLDAVGRRHEAQKIYLRQAAAQRWVEYREQVLQGQRPNSANRRQLRTCDEQLRAELSQITDEAIYQELQTSDIGMGRWTAEDPSLRAVQRWVRARPQT</sequence>
<accession>A0ACC1P493</accession>
<name>A0ACC1P493_9PEZI</name>